<dbReference type="Proteomes" id="UP000321362">
    <property type="component" value="Chromosome"/>
</dbReference>
<feature type="transmembrane region" description="Helical" evidence="1">
    <location>
        <begin position="7"/>
        <end position="27"/>
    </location>
</feature>
<protein>
    <submittedName>
        <fullName evidence="2">Uncharacterized protein</fullName>
    </submittedName>
</protein>
<name>A0A5B8W058_9SPHI</name>
<evidence type="ECO:0000313" key="2">
    <source>
        <dbReference type="EMBL" id="QEC77184.1"/>
    </source>
</evidence>
<evidence type="ECO:0000256" key="1">
    <source>
        <dbReference type="SAM" id="Phobius"/>
    </source>
</evidence>
<reference evidence="2 3" key="1">
    <citation type="journal article" date="2013" name="J. Microbiol.">
        <title>Mucilaginibacter ginsenosidivorax sp. nov., with ginsenoside converting activity isolated from sediment.</title>
        <authorList>
            <person name="Kim J.K."/>
            <person name="Choi T.E."/>
            <person name="Liu Q.M."/>
            <person name="Park H.Y."/>
            <person name="Yi T.H."/>
            <person name="Yoon M.H."/>
            <person name="Kim S.C."/>
            <person name="Im W.T."/>
        </authorList>
    </citation>
    <scope>NUCLEOTIDE SEQUENCE [LARGE SCALE GENOMIC DNA]</scope>
    <source>
        <strain evidence="2 3">KHI28</strain>
    </source>
</reference>
<dbReference type="RefSeq" id="WP_147054648.1">
    <property type="nucleotide sequence ID" value="NZ_CP042437.1"/>
</dbReference>
<dbReference type="AlphaFoldDB" id="A0A5B8W058"/>
<dbReference type="Pfam" id="PF26622">
    <property type="entry name" value="DUF8199"/>
    <property type="match status" value="1"/>
</dbReference>
<dbReference type="InterPro" id="IPR058512">
    <property type="entry name" value="DUF8199"/>
</dbReference>
<proteinExistence type="predicted"/>
<gene>
    <name evidence="2" type="ORF">FSB76_14975</name>
</gene>
<keyword evidence="1" id="KW-0812">Transmembrane</keyword>
<keyword evidence="1" id="KW-1133">Transmembrane helix</keyword>
<accession>A0A5B8W058</accession>
<keyword evidence="1" id="KW-0472">Membrane</keyword>
<organism evidence="2 3">
    <name type="scientific">Mucilaginibacter ginsenosidivorax</name>
    <dbReference type="NCBI Taxonomy" id="862126"/>
    <lineage>
        <taxon>Bacteria</taxon>
        <taxon>Pseudomonadati</taxon>
        <taxon>Bacteroidota</taxon>
        <taxon>Sphingobacteriia</taxon>
        <taxon>Sphingobacteriales</taxon>
        <taxon>Sphingobacteriaceae</taxon>
        <taxon>Mucilaginibacter</taxon>
    </lineage>
</organism>
<dbReference type="KEGG" id="mgk:FSB76_14975"/>
<dbReference type="InterPro" id="IPR058060">
    <property type="entry name" value="HYC_CC_PP"/>
</dbReference>
<dbReference type="EMBL" id="CP042437">
    <property type="protein sequence ID" value="QEC77184.1"/>
    <property type="molecule type" value="Genomic_DNA"/>
</dbReference>
<keyword evidence="3" id="KW-1185">Reference proteome</keyword>
<sequence length="129" mass="14431">MLKKSGAVLLTMLYVVTVLGFALNLHYCGNYISSVKLNAPAVDCGMDKVAGKIKCCKNSHLQIKVKDVHQAEEASFLSQIFGFELPHLPFGNYSFFPQQPSLEKYFDRAPPDEPVQSLATFIKNCIFRI</sequence>
<evidence type="ECO:0000313" key="3">
    <source>
        <dbReference type="Proteomes" id="UP000321362"/>
    </source>
</evidence>
<dbReference type="NCBIfam" id="NF047658">
    <property type="entry name" value="HYC_CC_PP"/>
    <property type="match status" value="1"/>
</dbReference>
<dbReference type="OrthoDB" id="795045at2"/>